<dbReference type="GO" id="GO:0000150">
    <property type="term" value="F:DNA strand exchange activity"/>
    <property type="evidence" value="ECO:0007669"/>
    <property type="project" value="InterPro"/>
</dbReference>
<dbReference type="Gene3D" id="3.40.50.1390">
    <property type="entry name" value="Resolvase, N-terminal catalytic domain"/>
    <property type="match status" value="1"/>
</dbReference>
<dbReference type="AlphaFoldDB" id="A0A4R1B7X8"/>
<evidence type="ECO:0000259" key="1">
    <source>
        <dbReference type="PROSITE" id="PS51736"/>
    </source>
</evidence>
<dbReference type="SUPFAM" id="SSF53041">
    <property type="entry name" value="Resolvase-like"/>
    <property type="match status" value="1"/>
</dbReference>
<evidence type="ECO:0000313" key="2">
    <source>
        <dbReference type="EMBL" id="TCJ12495.1"/>
    </source>
</evidence>
<name>A0A4R1B7X8_9BACT</name>
<dbReference type="Proteomes" id="UP000295334">
    <property type="component" value="Unassembled WGS sequence"/>
</dbReference>
<dbReference type="Pfam" id="PF00239">
    <property type="entry name" value="Resolvase"/>
    <property type="match status" value="1"/>
</dbReference>
<comment type="caution">
    <text evidence="2">The sequence shown here is derived from an EMBL/GenBank/DDBJ whole genome shotgun (WGS) entry which is preliminary data.</text>
</comment>
<sequence>MHRDQQLPDKKISMTDHIKRRAALLARCSSEANVCDQILKLKQAAAGNYHVDPDDIYGDQVGGGSAFSERAELSRLRANIENGSKQYDVVLATDPSRIARTPEGVQELVEWLEQKGVQLRFVQD</sequence>
<dbReference type="PANTHER" id="PTHR30461:SF23">
    <property type="entry name" value="DNA RECOMBINASE-RELATED"/>
    <property type="match status" value="1"/>
</dbReference>
<reference evidence="2 3" key="1">
    <citation type="submission" date="2019-03" db="EMBL/GenBank/DDBJ databases">
        <authorList>
            <person name="Kim M.K.M."/>
        </authorList>
    </citation>
    <scope>NUCLEOTIDE SEQUENCE [LARGE SCALE GENOMIC DNA]</scope>
    <source>
        <strain evidence="2 3">17J68-12</strain>
    </source>
</reference>
<protein>
    <recommendedName>
        <fullName evidence="1">Resolvase/invertase-type recombinase catalytic domain-containing protein</fullName>
    </recommendedName>
</protein>
<gene>
    <name evidence="2" type="ORF">EPD60_14565</name>
</gene>
<dbReference type="InterPro" id="IPR036162">
    <property type="entry name" value="Resolvase-like_N_sf"/>
</dbReference>
<keyword evidence="3" id="KW-1185">Reference proteome</keyword>
<dbReference type="SMART" id="SM00857">
    <property type="entry name" value="Resolvase"/>
    <property type="match status" value="1"/>
</dbReference>
<dbReference type="InterPro" id="IPR050639">
    <property type="entry name" value="SSR_resolvase"/>
</dbReference>
<organism evidence="2 3">
    <name type="scientific">Flaviaesturariibacter flavus</name>
    <dbReference type="NCBI Taxonomy" id="2502780"/>
    <lineage>
        <taxon>Bacteria</taxon>
        <taxon>Pseudomonadati</taxon>
        <taxon>Bacteroidota</taxon>
        <taxon>Chitinophagia</taxon>
        <taxon>Chitinophagales</taxon>
        <taxon>Chitinophagaceae</taxon>
        <taxon>Flaviaestuariibacter</taxon>
    </lineage>
</organism>
<feature type="domain" description="Resolvase/invertase-type recombinase catalytic" evidence="1">
    <location>
        <begin position="21"/>
        <end position="124"/>
    </location>
</feature>
<dbReference type="GO" id="GO:0003677">
    <property type="term" value="F:DNA binding"/>
    <property type="evidence" value="ECO:0007669"/>
    <property type="project" value="InterPro"/>
</dbReference>
<dbReference type="InterPro" id="IPR006119">
    <property type="entry name" value="Resolv_N"/>
</dbReference>
<dbReference type="PANTHER" id="PTHR30461">
    <property type="entry name" value="DNA-INVERTASE FROM LAMBDOID PROPHAGE"/>
    <property type="match status" value="1"/>
</dbReference>
<accession>A0A4R1B7X8</accession>
<proteinExistence type="predicted"/>
<evidence type="ECO:0000313" key="3">
    <source>
        <dbReference type="Proteomes" id="UP000295334"/>
    </source>
</evidence>
<dbReference type="EMBL" id="SJZI01000050">
    <property type="protein sequence ID" value="TCJ12495.1"/>
    <property type="molecule type" value="Genomic_DNA"/>
</dbReference>
<dbReference type="PROSITE" id="PS51736">
    <property type="entry name" value="RECOMBINASES_3"/>
    <property type="match status" value="1"/>
</dbReference>